<reference evidence="1 2" key="1">
    <citation type="submission" date="2020-02" db="EMBL/GenBank/DDBJ databases">
        <authorList>
            <person name="Brisse S."/>
        </authorList>
    </citation>
    <scope>NUCLEOTIDE SEQUENCE [LARGE SCALE GENOMIC DNA]</scope>
    <source>
        <strain evidence="1">CIP107547</strain>
    </source>
</reference>
<name>A0A811G6J6_CORDP</name>
<comment type="caution">
    <text evidence="1">The sequence shown here is derived from an EMBL/GenBank/DDBJ whole genome shotgun (WGS) entry which is preliminary data.</text>
</comment>
<proteinExistence type="predicted"/>
<sequence length="197" mass="21830">MIRFREGERVLLMSVGTHASEEFVEIIKRKQREIKEAGYALWGYGGSLGKPTGKLLQDFINGATDTIEVLMRPTNSSHNGDANRADEFSVDGINWDTIPDSINCRGSKWALCLDRLQVVDEAFNPNEFRVVGGVSNGKVGSVFRTRGQADQLRLEFVGGDVEPDFEPIWVRARLVSPYAVLVRDRPQGSGDSSNSRA</sequence>
<organism evidence="1 2">
    <name type="scientific">Corynebacterium diphtheriae</name>
    <dbReference type="NCBI Taxonomy" id="1717"/>
    <lineage>
        <taxon>Bacteria</taxon>
        <taxon>Bacillati</taxon>
        <taxon>Actinomycetota</taxon>
        <taxon>Actinomycetes</taxon>
        <taxon>Mycobacteriales</taxon>
        <taxon>Corynebacteriaceae</taxon>
        <taxon>Corynebacterium</taxon>
    </lineage>
</organism>
<accession>A0A811G6J6</accession>
<dbReference type="AlphaFoldDB" id="A0A811G6J6"/>
<dbReference type="Proteomes" id="UP000480222">
    <property type="component" value="Unassembled WGS sequence"/>
</dbReference>
<gene>
    <name evidence="1" type="ORF">CIP107547_02358</name>
</gene>
<dbReference type="EMBL" id="CADDAV010000033">
    <property type="protein sequence ID" value="CAB0622613.1"/>
    <property type="molecule type" value="Genomic_DNA"/>
</dbReference>
<evidence type="ECO:0000313" key="2">
    <source>
        <dbReference type="Proteomes" id="UP000480222"/>
    </source>
</evidence>
<protein>
    <submittedName>
        <fullName evidence="1">Uncharacterized protein</fullName>
    </submittedName>
</protein>
<evidence type="ECO:0000313" key="1">
    <source>
        <dbReference type="EMBL" id="CAB0622613.1"/>
    </source>
</evidence>